<dbReference type="SUPFAM" id="SSF48452">
    <property type="entry name" value="TPR-like"/>
    <property type="match status" value="2"/>
</dbReference>
<feature type="domain" description="Leucine-rich repeat-containing N-terminal plant-type" evidence="19">
    <location>
        <begin position="659"/>
        <end position="691"/>
    </location>
</feature>
<dbReference type="SUPFAM" id="SSF52047">
    <property type="entry name" value="RNI-like"/>
    <property type="match status" value="1"/>
</dbReference>
<comment type="similarity">
    <text evidence="4">Belongs to the Tonsoku family.</text>
</comment>
<keyword evidence="9" id="KW-0677">Repeat</keyword>
<dbReference type="Pfam" id="PF14559">
    <property type="entry name" value="TPR_19"/>
    <property type="match status" value="1"/>
</dbReference>
<feature type="repeat" description="TPR" evidence="17">
    <location>
        <begin position="580"/>
        <end position="613"/>
    </location>
</feature>
<dbReference type="Gene3D" id="1.25.40.10">
    <property type="entry name" value="Tetratricopeptide repeat domain"/>
    <property type="match status" value="3"/>
</dbReference>
<dbReference type="GO" id="GO:0006325">
    <property type="term" value="P:chromatin organization"/>
    <property type="evidence" value="ECO:0007669"/>
    <property type="project" value="UniProtKB-KW"/>
</dbReference>
<dbReference type="InterPro" id="IPR013105">
    <property type="entry name" value="TPR_2"/>
</dbReference>
<feature type="repeat" description="TPR" evidence="17">
    <location>
        <begin position="132"/>
        <end position="165"/>
    </location>
</feature>
<keyword evidence="12" id="KW-0156">Chromatin regulator</keyword>
<dbReference type="InterPro" id="IPR032675">
    <property type="entry name" value="LRR_dom_sf"/>
</dbReference>
<dbReference type="SMART" id="SM00028">
    <property type="entry name" value="TPR"/>
    <property type="match status" value="8"/>
</dbReference>
<keyword evidence="15" id="KW-0325">Glycoprotein</keyword>
<evidence type="ECO:0000256" key="11">
    <source>
        <dbReference type="ARBA" id="ARBA00022803"/>
    </source>
</evidence>
<comment type="subcellular location">
    <subcellularLocation>
        <location evidence="1">Chromosome</location>
    </subcellularLocation>
    <subcellularLocation>
        <location evidence="2">Membrane</location>
        <topology evidence="2">Single-pass type I membrane protein</topology>
    </subcellularLocation>
</comment>
<keyword evidence="8" id="KW-0732">Signal</keyword>
<dbReference type="PANTHER" id="PTHR45523">
    <property type="entry name" value="TETRATRICOPEPTIDE REPEAT (TPR)-CONTAINING PROTEIN-RELATED"/>
    <property type="match status" value="1"/>
</dbReference>
<keyword evidence="6" id="KW-0433">Leucine-rich repeat</keyword>
<dbReference type="EMBL" id="VEPZ02001719">
    <property type="protein sequence ID" value="KAE8661732.1"/>
    <property type="molecule type" value="Genomic_DNA"/>
</dbReference>
<name>A0A6A2WMX3_HIBSY</name>
<dbReference type="FunFam" id="3.80.10.10:FF:000041">
    <property type="entry name" value="LRR receptor-like serine/threonine-protein kinase ERECTA"/>
    <property type="match status" value="1"/>
</dbReference>
<keyword evidence="20" id="KW-0489">Methyltransferase</keyword>
<evidence type="ECO:0000256" key="12">
    <source>
        <dbReference type="ARBA" id="ARBA00022853"/>
    </source>
</evidence>
<evidence type="ECO:0000256" key="5">
    <source>
        <dbReference type="ARBA" id="ARBA00022454"/>
    </source>
</evidence>
<keyword evidence="11 17" id="KW-0802">TPR repeat</keyword>
<comment type="caution">
    <text evidence="20">The sequence shown here is derived from an EMBL/GenBank/DDBJ whole genome shotgun (WGS) entry which is preliminary data.</text>
</comment>
<dbReference type="GO" id="GO:0016020">
    <property type="term" value="C:membrane"/>
    <property type="evidence" value="ECO:0007669"/>
    <property type="project" value="UniProtKB-SubCell"/>
</dbReference>
<evidence type="ECO:0000313" key="20">
    <source>
        <dbReference type="EMBL" id="KAE8661732.1"/>
    </source>
</evidence>
<evidence type="ECO:0000256" key="7">
    <source>
        <dbReference type="ARBA" id="ARBA00022692"/>
    </source>
</evidence>
<evidence type="ECO:0000256" key="18">
    <source>
        <dbReference type="SAM" id="MobiDB-lite"/>
    </source>
</evidence>
<dbReference type="Pfam" id="PF13181">
    <property type="entry name" value="TPR_8"/>
    <property type="match status" value="1"/>
</dbReference>
<dbReference type="InterPro" id="IPR019734">
    <property type="entry name" value="TPR_rpt"/>
</dbReference>
<keyword evidence="10" id="KW-0227">DNA damage</keyword>
<dbReference type="GO" id="GO:0005694">
    <property type="term" value="C:chromosome"/>
    <property type="evidence" value="ECO:0007669"/>
    <property type="project" value="UniProtKB-SubCell"/>
</dbReference>
<evidence type="ECO:0000256" key="6">
    <source>
        <dbReference type="ARBA" id="ARBA00022614"/>
    </source>
</evidence>
<dbReference type="Pfam" id="PF07719">
    <property type="entry name" value="TPR_2"/>
    <property type="match status" value="1"/>
</dbReference>
<keyword evidence="7" id="KW-0812">Transmembrane</keyword>
<dbReference type="InterPro" id="IPR011990">
    <property type="entry name" value="TPR-like_helical_dom_sf"/>
</dbReference>
<keyword evidence="21" id="KW-1185">Reference proteome</keyword>
<evidence type="ECO:0000256" key="9">
    <source>
        <dbReference type="ARBA" id="ARBA00022737"/>
    </source>
</evidence>
<keyword evidence="13" id="KW-1133">Transmembrane helix</keyword>
<gene>
    <name evidence="20" type="ORF">F3Y22_tig00113724pilonHSYRG00106</name>
</gene>
<dbReference type="GO" id="GO:0006281">
    <property type="term" value="P:DNA repair"/>
    <property type="evidence" value="ECO:0007669"/>
    <property type="project" value="UniProtKB-KW"/>
</dbReference>
<protein>
    <submittedName>
        <fullName evidence="20">S-adenosyl-L-methionine-dependent methyltransferases superfamily protein isoform 1</fullName>
    </submittedName>
</protein>
<evidence type="ECO:0000256" key="15">
    <source>
        <dbReference type="ARBA" id="ARBA00023180"/>
    </source>
</evidence>
<accession>A0A6A2WMX3</accession>
<dbReference type="Pfam" id="PF13424">
    <property type="entry name" value="TPR_12"/>
    <property type="match status" value="1"/>
</dbReference>
<dbReference type="InterPro" id="IPR001611">
    <property type="entry name" value="Leu-rich_rpt"/>
</dbReference>
<feature type="repeat" description="TPR" evidence="17">
    <location>
        <begin position="546"/>
        <end position="579"/>
    </location>
</feature>
<dbReference type="AlphaFoldDB" id="A0A6A2WMX3"/>
<dbReference type="GO" id="GO:0032259">
    <property type="term" value="P:methylation"/>
    <property type="evidence" value="ECO:0007669"/>
    <property type="project" value="UniProtKB-KW"/>
</dbReference>
<proteinExistence type="inferred from homology"/>
<evidence type="ECO:0000256" key="4">
    <source>
        <dbReference type="ARBA" id="ARBA00010999"/>
    </source>
</evidence>
<evidence type="ECO:0000256" key="10">
    <source>
        <dbReference type="ARBA" id="ARBA00022763"/>
    </source>
</evidence>
<keyword evidence="16" id="KW-0234">DNA repair</keyword>
<evidence type="ECO:0000256" key="14">
    <source>
        <dbReference type="ARBA" id="ARBA00023136"/>
    </source>
</evidence>
<feature type="repeat" description="TPR" evidence="17">
    <location>
        <begin position="223"/>
        <end position="256"/>
    </location>
</feature>
<keyword evidence="20" id="KW-0808">Transferase</keyword>
<evidence type="ECO:0000313" key="21">
    <source>
        <dbReference type="Proteomes" id="UP000436088"/>
    </source>
</evidence>
<dbReference type="Pfam" id="PF08263">
    <property type="entry name" value="LRRNT_2"/>
    <property type="match status" value="1"/>
</dbReference>
<evidence type="ECO:0000256" key="2">
    <source>
        <dbReference type="ARBA" id="ARBA00004479"/>
    </source>
</evidence>
<dbReference type="Pfam" id="PF00560">
    <property type="entry name" value="LRR_1"/>
    <property type="match status" value="1"/>
</dbReference>
<reference evidence="20" key="1">
    <citation type="submission" date="2019-09" db="EMBL/GenBank/DDBJ databases">
        <title>Draft genome information of white flower Hibiscus syriacus.</title>
        <authorList>
            <person name="Kim Y.-M."/>
        </authorList>
    </citation>
    <scope>NUCLEOTIDE SEQUENCE [LARGE SCALE GENOMIC DNA]</scope>
    <source>
        <strain evidence="20">YM2019G1</strain>
    </source>
</reference>
<feature type="region of interest" description="Disordered" evidence="18">
    <location>
        <begin position="95"/>
        <end position="114"/>
    </location>
</feature>
<evidence type="ECO:0000259" key="19">
    <source>
        <dbReference type="Pfam" id="PF08263"/>
    </source>
</evidence>
<evidence type="ECO:0000256" key="1">
    <source>
        <dbReference type="ARBA" id="ARBA00004286"/>
    </source>
</evidence>
<feature type="repeat" description="TPR" evidence="17">
    <location>
        <begin position="346"/>
        <end position="379"/>
    </location>
</feature>
<dbReference type="PANTHER" id="PTHR45523:SF1">
    <property type="entry name" value="TETRATRICOPEPTIDE REPEAT (TPR)-CONTAINING PROTEIN"/>
    <property type="match status" value="1"/>
</dbReference>
<evidence type="ECO:0000256" key="3">
    <source>
        <dbReference type="ARBA" id="ARBA00009592"/>
    </source>
</evidence>
<dbReference type="PROSITE" id="PS50005">
    <property type="entry name" value="TPR"/>
    <property type="match status" value="5"/>
</dbReference>
<dbReference type="Proteomes" id="UP000436088">
    <property type="component" value="Unassembled WGS sequence"/>
</dbReference>
<evidence type="ECO:0000256" key="13">
    <source>
        <dbReference type="ARBA" id="ARBA00022989"/>
    </source>
</evidence>
<keyword evidence="14" id="KW-0472">Membrane</keyword>
<sequence>MEPEMLVMPPQVSIKPEVDAAVGGVESSKTLFPPPKVVVLADLNVNPPESEDHDSLLLPAPDLPDSDAVEGAVKKLNKKCRSRISKADSLLDCGADADGDQPIQGTHSSREEKVSSLKTGLVHVARKMPKNAHAHFILGLMYQRLGQPQKAISAYEKAAEILLRSEAEIARPELLSLVQIHHAQCLLLENSADNVLDKELEHAELDEILSKLKESMQSDIRQAGVWNTLGLILLKTGRLQSAIAVLSSLLALAPDNYDCVGNLGIAYLQSGNLELSANYLQDLIVKDQNHPAALMNYAVILLCKHGSVVAGAGANASEGASRDQFAAINVAKECLLAAVKSDPKAAHTWTNLANAYYLIGDHRSSSKCLEKAAKLEPNCMSTRYAVAVHRIKDVERSQDPREQLSWAGNEMASVLREGDAVPIEPTIAWAGLAMVHKAQHEIVAAFETEQNELVEVEERAIISLKQATAEDPDDAVQWNQLGLHSLCSQHFKTAQKYLKAAVVRFRECSSYSWSNLGISLQLSEESSQAECVYKRALSLASAEQAHAIFSNLGNLYRQQKQYERAKAMFTKSLELQPGYAPAFNNLGLVFVAEGQWEEAKFCFEKALQSDPLLDAAKSNMIKTVALSRLCAGETASEIPSVAGATGGGGRSYLGITSNETEIQALLAFKARILIDPYGVSGSWNDSQHFCNGSNMRSAASKSHFPASFISQIGRRPSPYIANLTFLRVINLQNNSFRAANKLQGHILRYIGLRLPNLKGIYLGGNNFSGEIPTSIVDSSGLMDLDRANNALTELIPKNLGSLQNLTILNFGGNLPESSNDLSLLTSLSNCTVLSILWLYQNNLTGVLPDSIGNLSTNLIGFRINSNYISGTIPKEIGNLVGLEYLALHKNMLTGSMPDSIGKLSKLKHFDAYTNRIIGEIRHSLLLGTTDLSQNRLNVTILKEAFSLCSHLIYLLFASNSLTGTLPPEVGKFKDLDMMDASSNKLHGEIPSSLENCVMFESLHL</sequence>
<keyword evidence="5" id="KW-0158">Chromosome</keyword>
<organism evidence="20 21">
    <name type="scientific">Hibiscus syriacus</name>
    <name type="common">Rose of Sharon</name>
    <dbReference type="NCBI Taxonomy" id="106335"/>
    <lineage>
        <taxon>Eukaryota</taxon>
        <taxon>Viridiplantae</taxon>
        <taxon>Streptophyta</taxon>
        <taxon>Embryophyta</taxon>
        <taxon>Tracheophyta</taxon>
        <taxon>Spermatophyta</taxon>
        <taxon>Magnoliopsida</taxon>
        <taxon>eudicotyledons</taxon>
        <taxon>Gunneridae</taxon>
        <taxon>Pentapetalae</taxon>
        <taxon>rosids</taxon>
        <taxon>malvids</taxon>
        <taxon>Malvales</taxon>
        <taxon>Malvaceae</taxon>
        <taxon>Malvoideae</taxon>
        <taxon>Hibiscus</taxon>
    </lineage>
</organism>
<evidence type="ECO:0000256" key="8">
    <source>
        <dbReference type="ARBA" id="ARBA00022729"/>
    </source>
</evidence>
<comment type="similarity">
    <text evidence="3">Belongs to the RLP family.</text>
</comment>
<dbReference type="InterPro" id="IPR013210">
    <property type="entry name" value="LRR_N_plant-typ"/>
</dbReference>
<dbReference type="PROSITE" id="PS50293">
    <property type="entry name" value="TPR_REGION"/>
    <property type="match status" value="2"/>
</dbReference>
<dbReference type="GO" id="GO:0008168">
    <property type="term" value="F:methyltransferase activity"/>
    <property type="evidence" value="ECO:0007669"/>
    <property type="project" value="UniProtKB-KW"/>
</dbReference>
<evidence type="ECO:0000256" key="16">
    <source>
        <dbReference type="ARBA" id="ARBA00023204"/>
    </source>
</evidence>
<dbReference type="Gene3D" id="3.80.10.10">
    <property type="entry name" value="Ribonuclease Inhibitor"/>
    <property type="match status" value="3"/>
</dbReference>
<evidence type="ECO:0000256" key="17">
    <source>
        <dbReference type="PROSITE-ProRule" id="PRU00339"/>
    </source>
</evidence>